<reference evidence="2" key="1">
    <citation type="submission" date="2017-01" db="EMBL/GenBank/DDBJ databases">
        <authorList>
            <person name="Varghese N."/>
            <person name="Submissions S."/>
        </authorList>
    </citation>
    <scope>NUCLEOTIDE SEQUENCE [LARGE SCALE GENOMIC DNA]</scope>
    <source>
        <strain evidence="2">CGMCC 1.7737</strain>
    </source>
</reference>
<evidence type="ECO:0000313" key="1">
    <source>
        <dbReference type="EMBL" id="SIQ94013.1"/>
    </source>
</evidence>
<accession>A0A1N6WVA3</accession>
<protein>
    <recommendedName>
        <fullName evidence="3">AMP-binding enzyme</fullName>
    </recommendedName>
</protein>
<dbReference type="RefSeq" id="WP_076428278.1">
    <property type="nucleotide sequence ID" value="NZ_FTNO01000001.1"/>
</dbReference>
<dbReference type="EMBL" id="FTNO01000001">
    <property type="protein sequence ID" value="SIQ94013.1"/>
    <property type="molecule type" value="Genomic_DNA"/>
</dbReference>
<name>A0A1N6WVA3_9EURY</name>
<keyword evidence="2" id="KW-1185">Reference proteome</keyword>
<gene>
    <name evidence="1" type="ORF">SAMN05421858_0882</name>
</gene>
<dbReference type="InterPro" id="IPR042099">
    <property type="entry name" value="ANL_N_sf"/>
</dbReference>
<dbReference type="AlphaFoldDB" id="A0A1N6WVA3"/>
<evidence type="ECO:0000313" key="2">
    <source>
        <dbReference type="Proteomes" id="UP000186914"/>
    </source>
</evidence>
<dbReference type="SUPFAM" id="SSF56801">
    <property type="entry name" value="Acetyl-CoA synthetase-like"/>
    <property type="match status" value="1"/>
</dbReference>
<proteinExistence type="predicted"/>
<dbReference type="Gene3D" id="3.40.50.12780">
    <property type="entry name" value="N-terminal domain of ligase-like"/>
    <property type="match status" value="1"/>
</dbReference>
<dbReference type="Proteomes" id="UP000186914">
    <property type="component" value="Unassembled WGS sequence"/>
</dbReference>
<sequence length="235" mass="24845">MDALSDLVARERRSDDPVLSVPDSRGYDYHRLCTTAWKTGNFFRHLGVRDGVTVGIVPSSSAQSILGFLGATLLGASVRFDPPRDIDARVLLAPTETVGDYELPPGGQYVGHGEKPADPTVSHFETDVWSENPTFPETALSPETIALTGERDVSHAELLATGSAVCDRWNLEPGDSVVVRAPLSDPRVVAGGIIAPLVGGAEIVLDADRTGDFAVCNDAEAAPESVSIAPDVITL</sequence>
<dbReference type="OrthoDB" id="205088at2157"/>
<evidence type="ECO:0008006" key="3">
    <source>
        <dbReference type="Google" id="ProtNLM"/>
    </source>
</evidence>
<organism evidence="1 2">
    <name type="scientific">Haladaptatus litoreus</name>
    <dbReference type="NCBI Taxonomy" id="553468"/>
    <lineage>
        <taxon>Archaea</taxon>
        <taxon>Methanobacteriati</taxon>
        <taxon>Methanobacteriota</taxon>
        <taxon>Stenosarchaea group</taxon>
        <taxon>Halobacteria</taxon>
        <taxon>Halobacteriales</taxon>
        <taxon>Haladaptataceae</taxon>
        <taxon>Haladaptatus</taxon>
    </lineage>
</organism>